<feature type="region of interest" description="Disordered" evidence="1">
    <location>
        <begin position="146"/>
        <end position="209"/>
    </location>
</feature>
<evidence type="ECO:0000313" key="5">
    <source>
        <dbReference type="Proteomes" id="UP000001514"/>
    </source>
</evidence>
<dbReference type="Proteomes" id="UP000001514">
    <property type="component" value="Unassembled WGS sequence"/>
</dbReference>
<evidence type="ECO:0000256" key="1">
    <source>
        <dbReference type="SAM" id="MobiDB-lite"/>
    </source>
</evidence>
<name>D8RU57_SELML</name>
<dbReference type="HOGENOM" id="CLU_058719_2_1_1"/>
<proteinExistence type="predicted"/>
<feature type="transmembrane region" description="Helical" evidence="2">
    <location>
        <begin position="12"/>
        <end position="34"/>
    </location>
</feature>
<evidence type="ECO:0000259" key="3">
    <source>
        <dbReference type="PROSITE" id="PS51485"/>
    </source>
</evidence>
<dbReference type="CDD" id="cd04216">
    <property type="entry name" value="Phytocyanin"/>
    <property type="match status" value="1"/>
</dbReference>
<dbReference type="GO" id="GO:0005886">
    <property type="term" value="C:plasma membrane"/>
    <property type="evidence" value="ECO:0000318"/>
    <property type="project" value="GO_Central"/>
</dbReference>
<feature type="domain" description="Phytocyanin" evidence="3">
    <location>
        <begin position="32"/>
        <end position="141"/>
    </location>
</feature>
<dbReference type="GO" id="GO:0009055">
    <property type="term" value="F:electron transfer activity"/>
    <property type="evidence" value="ECO:0007669"/>
    <property type="project" value="InterPro"/>
</dbReference>
<gene>
    <name evidence="4" type="ORF">SELMODRAFT_414961</name>
</gene>
<accession>D8RU57</accession>
<dbReference type="FunFam" id="2.60.40.420:FF:000048">
    <property type="entry name" value="Early nodulin-like protein 18"/>
    <property type="match status" value="1"/>
</dbReference>
<dbReference type="Pfam" id="PF02298">
    <property type="entry name" value="Cu_bind_like"/>
    <property type="match status" value="1"/>
</dbReference>
<feature type="compositionally biased region" description="Low complexity" evidence="1">
    <location>
        <begin position="172"/>
        <end position="198"/>
    </location>
</feature>
<dbReference type="AlphaFoldDB" id="D8RU57"/>
<reference evidence="4 5" key="1">
    <citation type="journal article" date="2011" name="Science">
        <title>The Selaginella genome identifies genetic changes associated with the evolution of vascular plants.</title>
        <authorList>
            <person name="Banks J.A."/>
            <person name="Nishiyama T."/>
            <person name="Hasebe M."/>
            <person name="Bowman J.L."/>
            <person name="Gribskov M."/>
            <person name="dePamphilis C."/>
            <person name="Albert V.A."/>
            <person name="Aono N."/>
            <person name="Aoyama T."/>
            <person name="Ambrose B.A."/>
            <person name="Ashton N.W."/>
            <person name="Axtell M.J."/>
            <person name="Barker E."/>
            <person name="Barker M.S."/>
            <person name="Bennetzen J.L."/>
            <person name="Bonawitz N.D."/>
            <person name="Chapple C."/>
            <person name="Cheng C."/>
            <person name="Correa L.G."/>
            <person name="Dacre M."/>
            <person name="DeBarry J."/>
            <person name="Dreyer I."/>
            <person name="Elias M."/>
            <person name="Engstrom E.M."/>
            <person name="Estelle M."/>
            <person name="Feng L."/>
            <person name="Finet C."/>
            <person name="Floyd S.K."/>
            <person name="Frommer W.B."/>
            <person name="Fujita T."/>
            <person name="Gramzow L."/>
            <person name="Gutensohn M."/>
            <person name="Harholt J."/>
            <person name="Hattori M."/>
            <person name="Heyl A."/>
            <person name="Hirai T."/>
            <person name="Hiwatashi Y."/>
            <person name="Ishikawa M."/>
            <person name="Iwata M."/>
            <person name="Karol K.G."/>
            <person name="Koehler B."/>
            <person name="Kolukisaoglu U."/>
            <person name="Kubo M."/>
            <person name="Kurata T."/>
            <person name="Lalonde S."/>
            <person name="Li K."/>
            <person name="Li Y."/>
            <person name="Litt A."/>
            <person name="Lyons E."/>
            <person name="Manning G."/>
            <person name="Maruyama T."/>
            <person name="Michael T.P."/>
            <person name="Mikami K."/>
            <person name="Miyazaki S."/>
            <person name="Morinaga S."/>
            <person name="Murata T."/>
            <person name="Mueller-Roeber B."/>
            <person name="Nelson D.R."/>
            <person name="Obara M."/>
            <person name="Oguri Y."/>
            <person name="Olmstead R.G."/>
            <person name="Onodera N."/>
            <person name="Petersen B.L."/>
            <person name="Pils B."/>
            <person name="Prigge M."/>
            <person name="Rensing S.A."/>
            <person name="Riano-Pachon D.M."/>
            <person name="Roberts A.W."/>
            <person name="Sato Y."/>
            <person name="Scheller H.V."/>
            <person name="Schulz B."/>
            <person name="Schulz C."/>
            <person name="Shakirov E.V."/>
            <person name="Shibagaki N."/>
            <person name="Shinohara N."/>
            <person name="Shippen D.E."/>
            <person name="Soerensen I."/>
            <person name="Sotooka R."/>
            <person name="Sugimoto N."/>
            <person name="Sugita M."/>
            <person name="Sumikawa N."/>
            <person name="Tanurdzic M."/>
            <person name="Theissen G."/>
            <person name="Ulvskov P."/>
            <person name="Wakazuki S."/>
            <person name="Weng J.K."/>
            <person name="Willats W.W."/>
            <person name="Wipf D."/>
            <person name="Wolf P.G."/>
            <person name="Yang L."/>
            <person name="Zimmer A.D."/>
            <person name="Zhu Q."/>
            <person name="Mitros T."/>
            <person name="Hellsten U."/>
            <person name="Loque D."/>
            <person name="Otillar R."/>
            <person name="Salamov A."/>
            <person name="Schmutz J."/>
            <person name="Shapiro H."/>
            <person name="Lindquist E."/>
            <person name="Lucas S."/>
            <person name="Rokhsar D."/>
            <person name="Grigoriev I.V."/>
        </authorList>
    </citation>
    <scope>NUCLEOTIDE SEQUENCE [LARGE SCALE GENOMIC DNA]</scope>
</reference>
<dbReference type="Gene3D" id="2.60.40.420">
    <property type="entry name" value="Cupredoxins - blue copper proteins"/>
    <property type="match status" value="1"/>
</dbReference>
<protein>
    <recommendedName>
        <fullName evidence="3">Phytocyanin domain-containing protein</fullName>
    </recommendedName>
</protein>
<dbReference type="PANTHER" id="PTHR33021">
    <property type="entry name" value="BLUE COPPER PROTEIN"/>
    <property type="match status" value="1"/>
</dbReference>
<dbReference type="InterPro" id="IPR003245">
    <property type="entry name" value="Phytocyanin_dom"/>
</dbReference>
<dbReference type="PROSITE" id="PS51485">
    <property type="entry name" value="PHYTOCYANIN"/>
    <property type="match status" value="1"/>
</dbReference>
<evidence type="ECO:0000313" key="4">
    <source>
        <dbReference type="EMBL" id="EFJ24145.1"/>
    </source>
</evidence>
<dbReference type="EMBL" id="GL377590">
    <property type="protein sequence ID" value="EFJ24145.1"/>
    <property type="molecule type" value="Genomic_DNA"/>
</dbReference>
<keyword evidence="2" id="KW-1133">Transmembrane helix</keyword>
<keyword evidence="2" id="KW-0472">Membrane</keyword>
<dbReference type="InterPro" id="IPR008972">
    <property type="entry name" value="Cupredoxin"/>
</dbReference>
<feature type="compositionally biased region" description="Polar residues" evidence="1">
    <location>
        <begin position="199"/>
        <end position="209"/>
    </location>
</feature>
<dbReference type="SUPFAM" id="SSF49503">
    <property type="entry name" value="Cupredoxins"/>
    <property type="match status" value="1"/>
</dbReference>
<keyword evidence="2" id="KW-0812">Transmembrane</keyword>
<dbReference type="InterPro" id="IPR039391">
    <property type="entry name" value="Phytocyanin-like"/>
</dbReference>
<dbReference type="Gramene" id="EFJ24145">
    <property type="protein sequence ID" value="EFJ24145"/>
    <property type="gene ID" value="SELMODRAFT_414961"/>
</dbReference>
<evidence type="ECO:0000256" key="2">
    <source>
        <dbReference type="SAM" id="Phobius"/>
    </source>
</evidence>
<dbReference type="InParanoid" id="D8RU57"/>
<sequence>MGASKQERGNAAVWAIAMAILLARAAIASAYMIYRVGDDDGWTANAPGIDYTKWASQKAFQVGDMLVFAYSGANHTVLQTSSQDAFDACNTGVEDAKIWSADGSSSSNVMLTTPGRTYFLCTADDGGHCRAGMKFGIDVTGTAPSAGSDGLVAPTGSPPVDSSWNSPGPVTDFSPPFLTPDPSSSSSTGSSIAPPGSITTPSENSNSPLYSRATPTRMIGDGFAVVILVFAAMLL</sequence>
<keyword evidence="5" id="KW-1185">Reference proteome</keyword>
<dbReference type="KEGG" id="smo:SELMODRAFT_414961"/>
<dbReference type="PANTHER" id="PTHR33021:SF6">
    <property type="entry name" value="EARLY NODULIN-LIKE PROTEIN 18"/>
    <property type="match status" value="1"/>
</dbReference>
<organism evidence="5">
    <name type="scientific">Selaginella moellendorffii</name>
    <name type="common">Spikemoss</name>
    <dbReference type="NCBI Taxonomy" id="88036"/>
    <lineage>
        <taxon>Eukaryota</taxon>
        <taxon>Viridiplantae</taxon>
        <taxon>Streptophyta</taxon>
        <taxon>Embryophyta</taxon>
        <taxon>Tracheophyta</taxon>
        <taxon>Lycopodiopsida</taxon>
        <taxon>Selaginellales</taxon>
        <taxon>Selaginellaceae</taxon>
        <taxon>Selaginella</taxon>
    </lineage>
</organism>